<evidence type="ECO:0000259" key="12">
    <source>
        <dbReference type="PROSITE" id="PS50109"/>
    </source>
</evidence>
<keyword evidence="14" id="KW-1185">Reference proteome</keyword>
<dbReference type="InterPro" id="IPR004358">
    <property type="entry name" value="Sig_transdc_His_kin-like_C"/>
</dbReference>
<keyword evidence="4" id="KW-0597">Phosphoprotein</keyword>
<dbReference type="SMART" id="SM00387">
    <property type="entry name" value="HATPase_c"/>
    <property type="match status" value="1"/>
</dbReference>
<dbReference type="CDD" id="cd00075">
    <property type="entry name" value="HATPase"/>
    <property type="match status" value="1"/>
</dbReference>
<keyword evidence="8" id="KW-0067">ATP-binding</keyword>
<dbReference type="SUPFAM" id="SSF55874">
    <property type="entry name" value="ATPase domain of HSP90 chaperone/DNA topoisomerase II/histidine kinase"/>
    <property type="match status" value="1"/>
</dbReference>
<dbReference type="SMART" id="SM00388">
    <property type="entry name" value="HisKA"/>
    <property type="match status" value="1"/>
</dbReference>
<dbReference type="InterPro" id="IPR036890">
    <property type="entry name" value="HATPase_C_sf"/>
</dbReference>
<dbReference type="Proteomes" id="UP000018877">
    <property type="component" value="Unassembled WGS sequence"/>
</dbReference>
<dbReference type="AlphaFoldDB" id="A0AB94IHM5"/>
<keyword evidence="7 13" id="KW-0418">Kinase</keyword>
<organism evidence="13 14">
    <name type="scientific">Neobacillus vireti LMG 21834</name>
    <dbReference type="NCBI Taxonomy" id="1131730"/>
    <lineage>
        <taxon>Bacteria</taxon>
        <taxon>Bacillati</taxon>
        <taxon>Bacillota</taxon>
        <taxon>Bacilli</taxon>
        <taxon>Bacillales</taxon>
        <taxon>Bacillaceae</taxon>
        <taxon>Neobacillus</taxon>
    </lineage>
</organism>
<feature type="transmembrane region" description="Helical" evidence="11">
    <location>
        <begin position="12"/>
        <end position="36"/>
    </location>
</feature>
<accession>A0AB94IHM5</accession>
<dbReference type="FunFam" id="3.30.565.10:FF:000006">
    <property type="entry name" value="Sensor histidine kinase WalK"/>
    <property type="match status" value="1"/>
</dbReference>
<feature type="domain" description="Histidine kinase" evidence="12">
    <location>
        <begin position="140"/>
        <end position="356"/>
    </location>
</feature>
<keyword evidence="10 11" id="KW-0472">Membrane</keyword>
<dbReference type="RefSeq" id="WP_024030581.1">
    <property type="nucleotide sequence ID" value="NZ_ALAN01000131.1"/>
</dbReference>
<keyword evidence="9" id="KW-0902">Two-component regulatory system</keyword>
<dbReference type="PANTHER" id="PTHR43711:SF1">
    <property type="entry name" value="HISTIDINE KINASE 1"/>
    <property type="match status" value="1"/>
</dbReference>
<dbReference type="SUPFAM" id="SSF47384">
    <property type="entry name" value="Homodimeric domain of signal transducing histidine kinase"/>
    <property type="match status" value="1"/>
</dbReference>
<evidence type="ECO:0000256" key="10">
    <source>
        <dbReference type="ARBA" id="ARBA00023136"/>
    </source>
</evidence>
<dbReference type="EMBL" id="ALAN01000131">
    <property type="protein sequence ID" value="ETI66546.1"/>
    <property type="molecule type" value="Genomic_DNA"/>
</dbReference>
<dbReference type="InterPro" id="IPR050736">
    <property type="entry name" value="Sensor_HK_Regulatory"/>
</dbReference>
<evidence type="ECO:0000256" key="9">
    <source>
        <dbReference type="ARBA" id="ARBA00023012"/>
    </source>
</evidence>
<reference evidence="13 14" key="1">
    <citation type="journal article" date="2014" name="Environ. Microbiol.">
        <title>The nitrate-ammonifying and nosZ-carrying bacterium Bacillus vireti is a potent source and sink for nitric and nitrous oxide under high nitrate conditions.</title>
        <authorList>
            <person name="Mania D."/>
            <person name="Heylen K."/>
            <person name="van Spanning R.J."/>
            <person name="Frostegard A."/>
        </authorList>
    </citation>
    <scope>NUCLEOTIDE SEQUENCE [LARGE SCALE GENOMIC DNA]</scope>
    <source>
        <strain evidence="13 14">LMG 21834</strain>
    </source>
</reference>
<keyword evidence="11" id="KW-1133">Transmembrane helix</keyword>
<dbReference type="PRINTS" id="PR00344">
    <property type="entry name" value="BCTRLSENSOR"/>
</dbReference>
<dbReference type="Pfam" id="PF00512">
    <property type="entry name" value="HisKA"/>
    <property type="match status" value="1"/>
</dbReference>
<comment type="caution">
    <text evidence="13">The sequence shown here is derived from an EMBL/GenBank/DDBJ whole genome shotgun (WGS) entry which is preliminary data.</text>
</comment>
<feature type="transmembrane region" description="Helical" evidence="11">
    <location>
        <begin position="48"/>
        <end position="69"/>
    </location>
</feature>
<dbReference type="InterPro" id="IPR003594">
    <property type="entry name" value="HATPase_dom"/>
</dbReference>
<keyword evidence="6" id="KW-0547">Nucleotide-binding</keyword>
<dbReference type="Gene3D" id="1.10.287.130">
    <property type="match status" value="1"/>
</dbReference>
<sequence length="361" mass="42284">MRLPEVMKRILGFTAVTLSLLLCWSFIYWLTSWIFAAIHYSPHEYARLLINSFLGFFLFGCCMFLITNIKWVRDRQNKNLHPMIHAMKMMAEGNFNIDLSYYSNQFQGRDHPYYKIIESINHMAERLGIMEEMRQEFISSVSHEIQSPLTSISGFAHALKNEDLSPKERKHYLEIIEMECIRLSKLSENLLRLTSLESDQIPFDQKDYRLDRQLRRIILANEPQWAEKNIHMDISLEPLTITANEDLMDQVWINLLHNSIKFTPRAGTIKVEALKTADNHLLVKITDTGIGMNKETLMHIFERFYKADPSRNRNFGGNGLGLPIVKKIIDLHKWEIQIQSELEKGTEITVMMSQTSEEKRM</sequence>
<evidence type="ECO:0000313" key="13">
    <source>
        <dbReference type="EMBL" id="ETI66546.1"/>
    </source>
</evidence>
<evidence type="ECO:0000313" key="14">
    <source>
        <dbReference type="Proteomes" id="UP000018877"/>
    </source>
</evidence>
<dbReference type="EC" id="2.7.13.3" evidence="3"/>
<dbReference type="PROSITE" id="PS50109">
    <property type="entry name" value="HIS_KIN"/>
    <property type="match status" value="1"/>
</dbReference>
<comment type="catalytic activity">
    <reaction evidence="1">
        <text>ATP + protein L-histidine = ADP + protein N-phospho-L-histidine.</text>
        <dbReference type="EC" id="2.7.13.3"/>
    </reaction>
</comment>
<name>A0AB94IHM5_9BACI</name>
<comment type="subcellular location">
    <subcellularLocation>
        <location evidence="2">Cell membrane</location>
        <topology evidence="2">Multi-pass membrane protein</topology>
    </subcellularLocation>
</comment>
<dbReference type="Pfam" id="PF02518">
    <property type="entry name" value="HATPase_c"/>
    <property type="match status" value="1"/>
</dbReference>
<evidence type="ECO:0000256" key="4">
    <source>
        <dbReference type="ARBA" id="ARBA00022553"/>
    </source>
</evidence>
<dbReference type="InterPro" id="IPR003661">
    <property type="entry name" value="HisK_dim/P_dom"/>
</dbReference>
<dbReference type="GO" id="GO:0005524">
    <property type="term" value="F:ATP binding"/>
    <property type="evidence" value="ECO:0007669"/>
    <property type="project" value="UniProtKB-KW"/>
</dbReference>
<gene>
    <name evidence="13" type="ORF">BAVI_22083</name>
</gene>
<dbReference type="InterPro" id="IPR036097">
    <property type="entry name" value="HisK_dim/P_sf"/>
</dbReference>
<evidence type="ECO:0000256" key="11">
    <source>
        <dbReference type="SAM" id="Phobius"/>
    </source>
</evidence>
<dbReference type="Gene3D" id="3.30.565.10">
    <property type="entry name" value="Histidine kinase-like ATPase, C-terminal domain"/>
    <property type="match status" value="1"/>
</dbReference>
<protein>
    <recommendedName>
        <fullName evidence="3">histidine kinase</fullName>
        <ecNumber evidence="3">2.7.13.3</ecNumber>
    </recommendedName>
</protein>
<dbReference type="InterPro" id="IPR005467">
    <property type="entry name" value="His_kinase_dom"/>
</dbReference>
<dbReference type="FunFam" id="1.10.287.130:FF:000001">
    <property type="entry name" value="Two-component sensor histidine kinase"/>
    <property type="match status" value="1"/>
</dbReference>
<evidence type="ECO:0000256" key="8">
    <source>
        <dbReference type="ARBA" id="ARBA00022840"/>
    </source>
</evidence>
<keyword evidence="11" id="KW-0812">Transmembrane</keyword>
<proteinExistence type="predicted"/>
<dbReference type="PANTHER" id="PTHR43711">
    <property type="entry name" value="TWO-COMPONENT HISTIDINE KINASE"/>
    <property type="match status" value="1"/>
</dbReference>
<dbReference type="GO" id="GO:0005886">
    <property type="term" value="C:plasma membrane"/>
    <property type="evidence" value="ECO:0007669"/>
    <property type="project" value="UniProtKB-SubCell"/>
</dbReference>
<evidence type="ECO:0000256" key="6">
    <source>
        <dbReference type="ARBA" id="ARBA00022741"/>
    </source>
</evidence>
<dbReference type="CDD" id="cd00082">
    <property type="entry name" value="HisKA"/>
    <property type="match status" value="1"/>
</dbReference>
<evidence type="ECO:0000256" key="5">
    <source>
        <dbReference type="ARBA" id="ARBA00022679"/>
    </source>
</evidence>
<evidence type="ECO:0000256" key="1">
    <source>
        <dbReference type="ARBA" id="ARBA00000085"/>
    </source>
</evidence>
<keyword evidence="5" id="KW-0808">Transferase</keyword>
<dbReference type="GO" id="GO:0000155">
    <property type="term" value="F:phosphorelay sensor kinase activity"/>
    <property type="evidence" value="ECO:0007669"/>
    <property type="project" value="InterPro"/>
</dbReference>
<evidence type="ECO:0000256" key="2">
    <source>
        <dbReference type="ARBA" id="ARBA00004651"/>
    </source>
</evidence>
<evidence type="ECO:0000256" key="3">
    <source>
        <dbReference type="ARBA" id="ARBA00012438"/>
    </source>
</evidence>
<evidence type="ECO:0000256" key="7">
    <source>
        <dbReference type="ARBA" id="ARBA00022777"/>
    </source>
</evidence>